<comment type="cofactor">
    <cofactor evidence="9">
        <name>[2Fe-2S] cluster</name>
        <dbReference type="ChEBI" id="CHEBI:190135"/>
    </cofactor>
    <text evidence="9">Binds 1 [2Fe-2S] cluster.</text>
</comment>
<dbReference type="GO" id="GO:0004601">
    <property type="term" value="F:peroxidase activity"/>
    <property type="evidence" value="ECO:0007669"/>
    <property type="project" value="TreeGrafter"/>
</dbReference>
<evidence type="ECO:0000256" key="3">
    <source>
        <dbReference type="ARBA" id="ARBA00022714"/>
    </source>
</evidence>
<evidence type="ECO:0000256" key="9">
    <source>
        <dbReference type="HAMAP-Rule" id="MF_00069"/>
    </source>
</evidence>
<keyword evidence="4 9" id="KW-0479">Metal-binding</keyword>
<name>W8UMQ6_KLEPN</name>
<comment type="cofactor">
    <cofactor evidence="9">
        <name>hybrid [4Fe-2O-2S] cluster</name>
        <dbReference type="ChEBI" id="CHEBI:60519"/>
    </cofactor>
    <text evidence="9">Binds 1 hybrid [4Fe-2O-2S] cluster.</text>
</comment>
<keyword evidence="5 9" id="KW-0560">Oxidoreductase</keyword>
<evidence type="ECO:0000256" key="7">
    <source>
        <dbReference type="ARBA" id="ARBA00023014"/>
    </source>
</evidence>
<gene>
    <name evidence="9" type="primary">hcp</name>
    <name evidence="10" type="ORF">KPNJ2_03605</name>
</gene>
<evidence type="ECO:0000256" key="5">
    <source>
        <dbReference type="ARBA" id="ARBA00023002"/>
    </source>
</evidence>
<evidence type="ECO:0000313" key="11">
    <source>
        <dbReference type="Proteomes" id="UP000019586"/>
    </source>
</evidence>
<dbReference type="NCBIfam" id="NF003658">
    <property type="entry name" value="PRK05290.1"/>
    <property type="match status" value="1"/>
</dbReference>
<evidence type="ECO:0000256" key="2">
    <source>
        <dbReference type="ARBA" id="ARBA00022490"/>
    </source>
</evidence>
<dbReference type="PATRIC" id="fig|1420013.3.peg.3391"/>
<dbReference type="GO" id="GO:0042542">
    <property type="term" value="P:response to hydrogen peroxide"/>
    <property type="evidence" value="ECO:0007669"/>
    <property type="project" value="TreeGrafter"/>
</dbReference>
<reference evidence="10 11" key="1">
    <citation type="journal article" date="2014" name="Proc. Natl. Acad. Sci. U.S.A.">
        <title>Molecular dissection of the evolution of carbapenem-resistant multilocus sequence type 258 Klebsiella pneumoniae.</title>
        <authorList>
            <person name="Deleo F.R."/>
            <person name="Chen L."/>
            <person name="Porcella S.F."/>
            <person name="Martens C.A."/>
            <person name="Kobayashi S.D."/>
            <person name="Porter A.R."/>
            <person name="Chavda K.D."/>
            <person name="Jacobs M.R."/>
            <person name="Mathema B."/>
            <person name="Olsen R.J."/>
            <person name="Bonomo R.A."/>
            <person name="Musser J.M."/>
            <person name="Kreiswirth B.N."/>
        </authorList>
    </citation>
    <scope>NUCLEOTIDE SEQUENCE [LARGE SCALE GENOMIC DNA]</scope>
    <source>
        <strain evidence="10">30684/NJST258_2</strain>
    </source>
</reference>
<feature type="binding site" evidence="9">
    <location>
        <position position="336"/>
    </location>
    <ligand>
        <name>hybrid [4Fe-2O-2S] cluster</name>
        <dbReference type="ChEBI" id="CHEBI:60519"/>
    </ligand>
</feature>
<accession>W8UMQ6</accession>
<organism evidence="10 11">
    <name type="scientific">Klebsiella pneumoniae 30684/NJST258_2</name>
    <dbReference type="NCBI Taxonomy" id="1420013"/>
    <lineage>
        <taxon>Bacteria</taxon>
        <taxon>Pseudomonadati</taxon>
        <taxon>Pseudomonadota</taxon>
        <taxon>Gammaproteobacteria</taxon>
        <taxon>Enterobacterales</taxon>
        <taxon>Enterobacteriaceae</taxon>
        <taxon>Klebsiella/Raoultella group</taxon>
        <taxon>Klebsiella</taxon>
        <taxon>Klebsiella pneumoniae complex</taxon>
    </lineage>
</organism>
<feature type="binding site" evidence="9">
    <location>
        <position position="25"/>
    </location>
    <ligand>
        <name>[2Fe-2S] cluster</name>
        <dbReference type="ChEBI" id="CHEBI:190135"/>
    </ligand>
</feature>
<dbReference type="FunFam" id="1.20.1270.20:FF:000001">
    <property type="entry name" value="Hydroxylamine reductase"/>
    <property type="match status" value="1"/>
</dbReference>
<feature type="binding site" evidence="9">
    <location>
        <position position="44"/>
    </location>
    <ligand>
        <name>[2Fe-2S] cluster</name>
        <dbReference type="ChEBI" id="CHEBI:190135"/>
    </ligand>
</feature>
<dbReference type="GO" id="GO:0046872">
    <property type="term" value="F:metal ion binding"/>
    <property type="evidence" value="ECO:0007669"/>
    <property type="project" value="UniProtKB-KW"/>
</dbReference>
<dbReference type="HOGENOM" id="CLU_038344_2_0_6"/>
<dbReference type="GO" id="GO:0005737">
    <property type="term" value="C:cytoplasm"/>
    <property type="evidence" value="ECO:0007669"/>
    <property type="project" value="UniProtKB-SubCell"/>
</dbReference>
<feature type="binding site" evidence="9">
    <location>
        <position position="477"/>
    </location>
    <ligand>
        <name>hybrid [4Fe-2O-2S] cluster</name>
        <dbReference type="ChEBI" id="CHEBI:60519"/>
    </ligand>
</feature>
<dbReference type="HAMAP" id="MF_00069">
    <property type="entry name" value="Hydroxylam_reduct"/>
    <property type="match status" value="1"/>
</dbReference>
<dbReference type="Pfam" id="PF03063">
    <property type="entry name" value="Prismane"/>
    <property type="match status" value="1"/>
</dbReference>
<dbReference type="Gene3D" id="1.20.1270.20">
    <property type="match status" value="2"/>
</dbReference>
<dbReference type="InterPro" id="IPR016100">
    <property type="entry name" value="Prismane_a-bundle"/>
</dbReference>
<proteinExistence type="inferred from homology"/>
<dbReference type="InterPro" id="IPR016099">
    <property type="entry name" value="Prismane-like_a/b-sand"/>
</dbReference>
<feature type="binding site" evidence="9">
    <location>
        <position position="511"/>
    </location>
    <ligand>
        <name>hybrid [4Fe-2O-2S] cluster</name>
        <dbReference type="ChEBI" id="CHEBI:60519"/>
    </ligand>
</feature>
<feature type="binding site" description="via persulfide group" evidence="9">
    <location>
        <position position="424"/>
    </location>
    <ligand>
        <name>hybrid [4Fe-2O-2S] cluster</name>
        <dbReference type="ChEBI" id="CHEBI:60519"/>
    </ligand>
</feature>
<comment type="function">
    <text evidence="9">Catalyzes the reduction of hydroxylamine to form NH(3) and H(2)O.</text>
</comment>
<dbReference type="AlphaFoldDB" id="W8UMQ6"/>
<keyword evidence="6 9" id="KW-0408">Iron</keyword>
<dbReference type="Gene3D" id="3.40.50.2030">
    <property type="match status" value="2"/>
</dbReference>
<dbReference type="PANTHER" id="PTHR30109:SF0">
    <property type="entry name" value="HYDROXYLAMINE REDUCTASE"/>
    <property type="match status" value="1"/>
</dbReference>
<dbReference type="FunFam" id="3.40.50.2030:FF:000002">
    <property type="entry name" value="Hydroxylamine reductase"/>
    <property type="match status" value="1"/>
</dbReference>
<feature type="binding site" evidence="9">
    <location>
        <position position="452"/>
    </location>
    <ligand>
        <name>hybrid [4Fe-2O-2S] cluster</name>
        <dbReference type="ChEBI" id="CHEBI:60519"/>
    </ligand>
</feature>
<comment type="catalytic activity">
    <reaction evidence="8 9">
        <text>A + NH4(+) + H2O = hydroxylamine + AH2 + H(+)</text>
        <dbReference type="Rhea" id="RHEA:22052"/>
        <dbReference type="ChEBI" id="CHEBI:13193"/>
        <dbReference type="ChEBI" id="CHEBI:15377"/>
        <dbReference type="ChEBI" id="CHEBI:15378"/>
        <dbReference type="ChEBI" id="CHEBI:15429"/>
        <dbReference type="ChEBI" id="CHEBI:17499"/>
        <dbReference type="ChEBI" id="CHEBI:28938"/>
        <dbReference type="EC" id="1.7.99.1"/>
    </reaction>
</comment>
<sequence>MPRGITLNMYIKYNFKGVTMFCVQCEQTIRTPAGNGCSYAQGMCGKTAETSDLQDLLIASLQGLSAWALKAREYGIIDHQVDSFAPRAFFSTLTNVNFDSPRIVGYARQAIALREALKAQCLAIDASAAVDSPVADLQLVSDDLGDLQRQAADYTPNKDKAAIGENILGLRLLCLYGLKGAAAYMEHAHVLGQYDNAIYAQYHKIMAWLGTWPADMNALLECSMEIGQMNFKVMSILDAGETTKYGHPTPTQVNVKATEGKCILISGHDLKDLCNLLEQTEGTGVNVYTHGEMLPAHGYPELRKFKHLIGNYGSGWQNQQVEFARFPGPIVMTSNCIIDPTVGAYDDRIWTRSIVGWPGVNHLEGEDFSPVIAQAQQMAGFPYSEIPHLITVGFGRQTLLGAADTLIDLVSREKLRHIFLVGGCDGARGERNYFTDFATSVPDDCLILTLACGKYRFNKLDFGDIEGLPRLVDAGQCNDAYSAIILAVTLAEKLGCGVNDLPLSLVLSWFEQKAIVILLTLLSLGVKNIVTGPTAPGFFTPDLLAVLNEKFGLRSVTTVEQDMQQLLSA</sequence>
<feature type="binding site" evidence="9">
    <location>
        <position position="268"/>
    </location>
    <ligand>
        <name>hybrid [4Fe-2O-2S] cluster</name>
        <dbReference type="ChEBI" id="CHEBI:60519"/>
    </ligand>
</feature>
<feature type="modified residue" description="Cysteine persulfide" evidence="9">
    <location>
        <position position="424"/>
    </location>
</feature>
<feature type="binding site" evidence="9">
    <location>
        <position position="22"/>
    </location>
    <ligand>
        <name>[2Fe-2S] cluster</name>
        <dbReference type="ChEBI" id="CHEBI:190135"/>
    </ligand>
</feature>
<feature type="binding site" evidence="9">
    <location>
        <position position="513"/>
    </location>
    <ligand>
        <name>hybrid [4Fe-2O-2S] cluster</name>
        <dbReference type="ChEBI" id="CHEBI:60519"/>
    </ligand>
</feature>
<keyword evidence="2 9" id="KW-0963">Cytoplasm</keyword>
<comment type="similarity">
    <text evidence="9">Belongs to the HCP family.</text>
</comment>
<dbReference type="PIRSF" id="PIRSF000076">
    <property type="entry name" value="HCP"/>
    <property type="match status" value="1"/>
</dbReference>
<comment type="subcellular location">
    <subcellularLocation>
        <location evidence="1 9">Cytoplasm</location>
    </subcellularLocation>
</comment>
<dbReference type="GO" id="GO:0050418">
    <property type="term" value="F:hydroxylamine reductase activity"/>
    <property type="evidence" value="ECO:0007669"/>
    <property type="project" value="UniProtKB-UniRule"/>
</dbReference>
<dbReference type="InterPro" id="IPR010048">
    <property type="entry name" value="Hydroxylam_reduct"/>
</dbReference>
<evidence type="ECO:0000256" key="6">
    <source>
        <dbReference type="ARBA" id="ARBA00023004"/>
    </source>
</evidence>
<protein>
    <recommendedName>
        <fullName evidence="9">Hydroxylamine reductase</fullName>
        <ecNumber evidence="9">1.7.99.1</ecNumber>
    </recommendedName>
    <alternativeName>
        <fullName evidence="9">Hybrid-cluster protein</fullName>
        <shortName evidence="9">HCP</shortName>
    </alternativeName>
    <alternativeName>
        <fullName evidence="9">Prismane protein</fullName>
    </alternativeName>
</protein>
<feature type="binding site" evidence="9">
    <location>
        <position position="292"/>
    </location>
    <ligand>
        <name>hybrid [4Fe-2O-2S] cluster</name>
        <dbReference type="ChEBI" id="CHEBI:60519"/>
    </ligand>
</feature>
<evidence type="ECO:0000256" key="4">
    <source>
        <dbReference type="ARBA" id="ARBA00022723"/>
    </source>
</evidence>
<evidence type="ECO:0000313" key="10">
    <source>
        <dbReference type="EMBL" id="AHM80385.1"/>
    </source>
</evidence>
<dbReference type="GO" id="GO:0051537">
    <property type="term" value="F:2 iron, 2 sulfur cluster binding"/>
    <property type="evidence" value="ECO:0007669"/>
    <property type="project" value="UniProtKB-KW"/>
</dbReference>
<dbReference type="CDD" id="cd01914">
    <property type="entry name" value="HCP"/>
    <property type="match status" value="1"/>
</dbReference>
<dbReference type="Proteomes" id="UP000019586">
    <property type="component" value="Chromosome"/>
</dbReference>
<dbReference type="InterPro" id="IPR004137">
    <property type="entry name" value="HCP/CODH"/>
</dbReference>
<dbReference type="KEGG" id="kps:KPNJ2_03605"/>
<dbReference type="EC" id="1.7.99.1" evidence="9"/>
<evidence type="ECO:0000256" key="1">
    <source>
        <dbReference type="ARBA" id="ARBA00004496"/>
    </source>
</evidence>
<evidence type="ECO:0000256" key="8">
    <source>
        <dbReference type="ARBA" id="ARBA00051350"/>
    </source>
</evidence>
<dbReference type="FunFam" id="1.20.1270.20:FF:000002">
    <property type="entry name" value="Hydroxylamine reductase"/>
    <property type="match status" value="1"/>
</dbReference>
<dbReference type="NCBIfam" id="TIGR01703">
    <property type="entry name" value="hybrid_clust"/>
    <property type="match status" value="1"/>
</dbReference>
<dbReference type="InterPro" id="IPR011254">
    <property type="entry name" value="Prismane-like_sf"/>
</dbReference>
<dbReference type="EMBL" id="CP006918">
    <property type="protein sequence ID" value="AHM80385.1"/>
    <property type="molecule type" value="Genomic_DNA"/>
</dbReference>
<dbReference type="FunFam" id="3.40.50.2030:FF:000001">
    <property type="entry name" value="Hydroxylamine reductase"/>
    <property type="match status" value="1"/>
</dbReference>
<keyword evidence="3 9" id="KW-0001">2Fe-2S</keyword>
<dbReference type="SUPFAM" id="SSF56821">
    <property type="entry name" value="Prismane protein-like"/>
    <property type="match status" value="1"/>
</dbReference>
<feature type="binding site" evidence="9">
    <location>
        <position position="37"/>
    </location>
    <ligand>
        <name>[2Fe-2S] cluster</name>
        <dbReference type="ChEBI" id="CHEBI:190135"/>
    </ligand>
</feature>
<dbReference type="PANTHER" id="PTHR30109">
    <property type="entry name" value="HYDROXYLAMINE REDUCTASE"/>
    <property type="match status" value="1"/>
</dbReference>
<keyword evidence="7 9" id="KW-0411">Iron-sulfur</keyword>